<keyword evidence="1" id="KW-0732">Signal</keyword>
<evidence type="ECO:0000259" key="2">
    <source>
        <dbReference type="Pfam" id="PF14534"/>
    </source>
</evidence>
<dbReference type="Pfam" id="PF14534">
    <property type="entry name" value="DUF4440"/>
    <property type="match status" value="1"/>
</dbReference>
<feature type="domain" description="DUF4440" evidence="2">
    <location>
        <begin position="37"/>
        <end position="145"/>
    </location>
</feature>
<proteinExistence type="predicted"/>
<dbReference type="EMBL" id="JAGUCN010000004">
    <property type="protein sequence ID" value="MBS2210782.1"/>
    <property type="molecule type" value="Genomic_DNA"/>
</dbReference>
<name>A0ABS5K7B8_9BACT</name>
<dbReference type="Gene3D" id="3.10.450.50">
    <property type="match status" value="1"/>
</dbReference>
<feature type="chain" id="PRO_5045167608" evidence="1">
    <location>
        <begin position="17"/>
        <end position="150"/>
    </location>
</feature>
<dbReference type="SUPFAM" id="SSF54427">
    <property type="entry name" value="NTF2-like"/>
    <property type="match status" value="1"/>
</dbReference>
<evidence type="ECO:0000313" key="3">
    <source>
        <dbReference type="EMBL" id="MBS2210782.1"/>
    </source>
</evidence>
<gene>
    <name evidence="3" type="ORF">KEM09_05195</name>
</gene>
<dbReference type="InterPro" id="IPR032710">
    <property type="entry name" value="NTF2-like_dom_sf"/>
</dbReference>
<accession>A0ABS5K7B8</accession>
<evidence type="ECO:0000313" key="4">
    <source>
        <dbReference type="Proteomes" id="UP000721861"/>
    </source>
</evidence>
<reference evidence="3 4" key="1">
    <citation type="journal article" date="2014" name="Int. J. Syst. Evol. Microbiol.">
        <title>Carboxylicivirga gen. nov. in the family Marinilabiliaceae with two novel species, Carboxylicivirga mesophila sp. nov. and Carboxylicivirga taeanensis sp. nov., and reclassification of Cytophaga fermentans as Saccharicrinis fermentans gen. nov., comb. nov.</title>
        <authorList>
            <person name="Yang S.H."/>
            <person name="Seo H.S."/>
            <person name="Woo J.H."/>
            <person name="Oh H.M."/>
            <person name="Jang H."/>
            <person name="Lee J.H."/>
            <person name="Kim S.J."/>
            <person name="Kwon K.K."/>
        </authorList>
    </citation>
    <scope>NUCLEOTIDE SEQUENCE [LARGE SCALE GENOMIC DNA]</scope>
    <source>
        <strain evidence="3 4">JCM 18290</strain>
    </source>
</reference>
<comment type="caution">
    <text evidence="3">The sequence shown here is derived from an EMBL/GenBank/DDBJ whole genome shotgun (WGS) entry which is preliminary data.</text>
</comment>
<organism evidence="3 4">
    <name type="scientific">Carboxylicivirga mesophila</name>
    <dbReference type="NCBI Taxonomy" id="1166478"/>
    <lineage>
        <taxon>Bacteria</taxon>
        <taxon>Pseudomonadati</taxon>
        <taxon>Bacteroidota</taxon>
        <taxon>Bacteroidia</taxon>
        <taxon>Marinilabiliales</taxon>
        <taxon>Marinilabiliaceae</taxon>
        <taxon>Carboxylicivirga</taxon>
    </lineage>
</organism>
<protein>
    <submittedName>
        <fullName evidence="3">Nuclear transport factor 2 family protein</fullName>
    </submittedName>
</protein>
<evidence type="ECO:0000256" key="1">
    <source>
        <dbReference type="SAM" id="SignalP"/>
    </source>
</evidence>
<feature type="signal peptide" evidence="1">
    <location>
        <begin position="1"/>
        <end position="16"/>
    </location>
</feature>
<sequence>MKQLFFLLLVSISLWACGSKPQQDVYSTVSDEVKQTILQQMEDSRQAWNDGDFERYMQVYWQSDSLCFMGLNSITYGWQNTLERYQKGYPTAGHRGTLTYRFKRFKQLADDCVIVIGSFHLKRQMGDAEGNFSLVWKYIDGQWKIILDHT</sequence>
<dbReference type="InterPro" id="IPR027843">
    <property type="entry name" value="DUF4440"/>
</dbReference>
<dbReference type="Proteomes" id="UP000721861">
    <property type="component" value="Unassembled WGS sequence"/>
</dbReference>
<dbReference type="RefSeq" id="WP_212226421.1">
    <property type="nucleotide sequence ID" value="NZ_JAGUCN010000004.1"/>
</dbReference>
<keyword evidence="4" id="KW-1185">Reference proteome</keyword>